<evidence type="ECO:0000256" key="1">
    <source>
        <dbReference type="SAM" id="MobiDB-lite"/>
    </source>
</evidence>
<evidence type="ECO:0000313" key="2">
    <source>
        <dbReference type="EMBL" id="MBC3907171.1"/>
    </source>
</evidence>
<name>A0ABR6Z768_9BURK</name>
<evidence type="ECO:0000313" key="3">
    <source>
        <dbReference type="Proteomes" id="UP000646911"/>
    </source>
</evidence>
<gene>
    <name evidence="2" type="ORF">H8L47_06310</name>
</gene>
<keyword evidence="3" id="KW-1185">Reference proteome</keyword>
<comment type="caution">
    <text evidence="2">The sequence shown here is derived from an EMBL/GenBank/DDBJ whole genome shotgun (WGS) entry which is preliminary data.</text>
</comment>
<organism evidence="2 3">
    <name type="scientific">Undibacterium umbellatum</name>
    <dbReference type="NCBI Taxonomy" id="2762300"/>
    <lineage>
        <taxon>Bacteria</taxon>
        <taxon>Pseudomonadati</taxon>
        <taxon>Pseudomonadota</taxon>
        <taxon>Betaproteobacteria</taxon>
        <taxon>Burkholderiales</taxon>
        <taxon>Oxalobacteraceae</taxon>
        <taxon>Undibacterium</taxon>
    </lineage>
</organism>
<dbReference type="EMBL" id="JACOFX010000002">
    <property type="protein sequence ID" value="MBC3907171.1"/>
    <property type="molecule type" value="Genomic_DNA"/>
</dbReference>
<feature type="compositionally biased region" description="Low complexity" evidence="1">
    <location>
        <begin position="76"/>
        <end position="88"/>
    </location>
</feature>
<reference evidence="2 3" key="1">
    <citation type="submission" date="2020-08" db="EMBL/GenBank/DDBJ databases">
        <title>Novel species isolated from subtropical streams in China.</title>
        <authorList>
            <person name="Lu H."/>
        </authorList>
    </citation>
    <scope>NUCLEOTIDE SEQUENCE [LARGE SCALE GENOMIC DNA]</scope>
    <source>
        <strain evidence="2 3">NL8W</strain>
    </source>
</reference>
<proteinExistence type="predicted"/>
<feature type="region of interest" description="Disordered" evidence="1">
    <location>
        <begin position="76"/>
        <end position="104"/>
    </location>
</feature>
<dbReference type="Proteomes" id="UP000646911">
    <property type="component" value="Unassembled WGS sequence"/>
</dbReference>
<dbReference type="RefSeq" id="WP_186952417.1">
    <property type="nucleotide sequence ID" value="NZ_JACOFX010000002.1"/>
</dbReference>
<sequence>MDTSRVSARRPKYFLCFAKERIQRKATADSLPSGVPIYAVQKMGNARNSPAAQTSVISDPFSALHKWLRPKRVKVKNNPNVKNNSNPKTAVDRRQSTIHKYWLH</sequence>
<protein>
    <submittedName>
        <fullName evidence="2">Uncharacterized protein</fullName>
    </submittedName>
</protein>
<accession>A0ABR6Z768</accession>